<sequence>MSAAGPGAPTAGGALLSLQHALDGLVLPCALPSTAHARDRARLIRDQLGDYVLPRLTSIDAPLLAVVGGSTGAGKSTLVCSLVRRHVAAASAIRPTTRRPLLLHAPGDEPWFDGDRVLGSLARVRVAEDAGVSPAGAHTPREVEIRSCAALPAGLALLDAPDIDSVVEENRSLAATLLAGADLWIFVTTASRYADAVPWEHLRAAAERDVVTAVVLDRVPDGAGPDVEADLRRRLTDARLADAPIFTIPEVGLDTDGFLPEAVVAPLRSWLGGLAADQEARKEVARRTLSGALNAALAQTDLLAAELDAQTAECAELADLAHTAGHEALERLEAAVADGQMLRGEVLARWQELVGTGELLRSLEVQIGRLRDRLTAALRGRPAPAARVEEAIESSLVALLIAEAQRMTLETERAWRRAATAPDQLATALSDLPTDARLMADAAALVHDWQGDVLSLIRAEGADKRLTARLLSLGVNGAGVALMILVFAHTGGLTGGEIGVAGGTALLAQRLLEAVFGDQAMRTMTVRARDALTARMEAFLNSLVEVFISALSEPVPTGDELRTGIERVREAVTRDVRVSANGSSLVNRSSDLFPGVSGHDR</sequence>
<dbReference type="InterPro" id="IPR027417">
    <property type="entry name" value="P-loop_NTPase"/>
</dbReference>
<proteinExistence type="predicted"/>
<dbReference type="GO" id="GO:0005829">
    <property type="term" value="C:cytosol"/>
    <property type="evidence" value="ECO:0007669"/>
    <property type="project" value="TreeGrafter"/>
</dbReference>
<dbReference type="EMBL" id="AKFT01000033">
    <property type="protein sequence ID" value="EJF47052.1"/>
    <property type="molecule type" value="Genomic_DNA"/>
</dbReference>
<comment type="caution">
    <text evidence="2">The sequence shown here is derived from an EMBL/GenBank/DDBJ whole genome shotgun (WGS) entry which is preliminary data.</text>
</comment>
<keyword evidence="3" id="KW-1185">Reference proteome</keyword>
<dbReference type="PANTHER" id="PTHR42698">
    <property type="entry name" value="GTPASE ERA"/>
    <property type="match status" value="1"/>
</dbReference>
<dbReference type="GO" id="GO:0000028">
    <property type="term" value="P:ribosomal small subunit assembly"/>
    <property type="evidence" value="ECO:0007669"/>
    <property type="project" value="TreeGrafter"/>
</dbReference>
<protein>
    <submittedName>
        <fullName evidence="2">Dynamin family protein</fullName>
    </submittedName>
</protein>
<evidence type="ECO:0000313" key="2">
    <source>
        <dbReference type="EMBL" id="EJF47052.1"/>
    </source>
</evidence>
<dbReference type="AlphaFoldDB" id="J0NQG7"/>
<dbReference type="PATRIC" id="fig|1125718.3.peg.506"/>
<dbReference type="RefSeq" id="WP_008730016.1">
    <property type="nucleotide sequence ID" value="NZ_AKFT01000033.1"/>
</dbReference>
<dbReference type="Pfam" id="PF00350">
    <property type="entry name" value="Dynamin_N"/>
    <property type="match status" value="1"/>
</dbReference>
<dbReference type="PANTHER" id="PTHR42698:SF1">
    <property type="entry name" value="GTPASE ERA, MITOCHONDRIAL"/>
    <property type="match status" value="1"/>
</dbReference>
<organism evidence="2 3">
    <name type="scientific">Actinomyces massiliensis F0489</name>
    <dbReference type="NCBI Taxonomy" id="1125718"/>
    <lineage>
        <taxon>Bacteria</taxon>
        <taxon>Bacillati</taxon>
        <taxon>Actinomycetota</taxon>
        <taxon>Actinomycetes</taxon>
        <taxon>Actinomycetales</taxon>
        <taxon>Actinomycetaceae</taxon>
        <taxon>Actinomyces</taxon>
    </lineage>
</organism>
<dbReference type="Gene3D" id="3.40.50.300">
    <property type="entry name" value="P-loop containing nucleotide triphosphate hydrolases"/>
    <property type="match status" value="1"/>
</dbReference>
<name>J0NQG7_9ACTO</name>
<accession>J0NQG7</accession>
<dbReference type="InterPro" id="IPR045063">
    <property type="entry name" value="Dynamin_N"/>
</dbReference>
<dbReference type="eggNOG" id="COG0699">
    <property type="taxonomic scope" value="Bacteria"/>
</dbReference>
<reference evidence="2 3" key="1">
    <citation type="submission" date="2012-05" db="EMBL/GenBank/DDBJ databases">
        <authorList>
            <person name="Harkins D.M."/>
            <person name="Madupu R."/>
            <person name="Durkin A.S."/>
            <person name="Torralba M."/>
            <person name="Methe B."/>
            <person name="Sutton G.G."/>
            <person name="Nelson K.E."/>
        </authorList>
    </citation>
    <scope>NUCLEOTIDE SEQUENCE [LARGE SCALE GENOMIC DNA]</scope>
    <source>
        <strain evidence="2 3">F0489</strain>
    </source>
</reference>
<gene>
    <name evidence="2" type="ORF">HMPREF1318_0510</name>
</gene>
<dbReference type="OrthoDB" id="207675at2"/>
<dbReference type="InterPro" id="IPR005662">
    <property type="entry name" value="GTPase_Era-like"/>
</dbReference>
<dbReference type="GO" id="GO:0005525">
    <property type="term" value="F:GTP binding"/>
    <property type="evidence" value="ECO:0007669"/>
    <property type="project" value="InterPro"/>
</dbReference>
<dbReference type="GO" id="GO:0043024">
    <property type="term" value="F:ribosomal small subunit binding"/>
    <property type="evidence" value="ECO:0007669"/>
    <property type="project" value="TreeGrafter"/>
</dbReference>
<feature type="domain" description="Dynamin N-terminal" evidence="1">
    <location>
        <begin position="66"/>
        <end position="205"/>
    </location>
</feature>
<evidence type="ECO:0000259" key="1">
    <source>
        <dbReference type="Pfam" id="PF00350"/>
    </source>
</evidence>
<dbReference type="SUPFAM" id="SSF52540">
    <property type="entry name" value="P-loop containing nucleoside triphosphate hydrolases"/>
    <property type="match status" value="1"/>
</dbReference>
<dbReference type="Proteomes" id="UP000002941">
    <property type="component" value="Unassembled WGS sequence"/>
</dbReference>
<dbReference type="GO" id="GO:0019843">
    <property type="term" value="F:rRNA binding"/>
    <property type="evidence" value="ECO:0007669"/>
    <property type="project" value="TreeGrafter"/>
</dbReference>
<dbReference type="CDD" id="cd00882">
    <property type="entry name" value="Ras_like_GTPase"/>
    <property type="match status" value="1"/>
</dbReference>
<evidence type="ECO:0000313" key="3">
    <source>
        <dbReference type="Proteomes" id="UP000002941"/>
    </source>
</evidence>